<dbReference type="Proteomes" id="UP001190700">
    <property type="component" value="Unassembled WGS sequence"/>
</dbReference>
<organism evidence="1 2">
    <name type="scientific">Cymbomonas tetramitiformis</name>
    <dbReference type="NCBI Taxonomy" id="36881"/>
    <lineage>
        <taxon>Eukaryota</taxon>
        <taxon>Viridiplantae</taxon>
        <taxon>Chlorophyta</taxon>
        <taxon>Pyramimonadophyceae</taxon>
        <taxon>Pyramimonadales</taxon>
        <taxon>Pyramimonadaceae</taxon>
        <taxon>Cymbomonas</taxon>
    </lineage>
</organism>
<comment type="caution">
    <text evidence="1">The sequence shown here is derived from an EMBL/GenBank/DDBJ whole genome shotgun (WGS) entry which is preliminary data.</text>
</comment>
<dbReference type="AlphaFoldDB" id="A0AAE0GQ79"/>
<sequence length="126" mass="14426">MHRVISLTELQEAEKTAASHDTNTAAVRAWQAGKPLKYISAVLFGDASVSLLDVAQEFFFELAQGEPDLCEEKQFYPSIMEVADEFFCELRQGQPVFSAKEEESDEEHWARLWEMFSQLHMGNTYD</sequence>
<evidence type="ECO:0000313" key="1">
    <source>
        <dbReference type="EMBL" id="KAK3282292.1"/>
    </source>
</evidence>
<proteinExistence type="predicted"/>
<evidence type="ECO:0000313" key="2">
    <source>
        <dbReference type="Proteomes" id="UP001190700"/>
    </source>
</evidence>
<dbReference type="EMBL" id="LGRX02003388">
    <property type="protein sequence ID" value="KAK3282292.1"/>
    <property type="molecule type" value="Genomic_DNA"/>
</dbReference>
<reference evidence="1 2" key="1">
    <citation type="journal article" date="2015" name="Genome Biol. Evol.">
        <title>Comparative Genomics of a Bacterivorous Green Alga Reveals Evolutionary Causalities and Consequences of Phago-Mixotrophic Mode of Nutrition.</title>
        <authorList>
            <person name="Burns J.A."/>
            <person name="Paasch A."/>
            <person name="Narechania A."/>
            <person name="Kim E."/>
        </authorList>
    </citation>
    <scope>NUCLEOTIDE SEQUENCE [LARGE SCALE GENOMIC DNA]</scope>
    <source>
        <strain evidence="1 2">PLY_AMNH</strain>
    </source>
</reference>
<name>A0AAE0GQ79_9CHLO</name>
<protein>
    <submittedName>
        <fullName evidence="1">Uncharacterized protein</fullName>
    </submittedName>
</protein>
<gene>
    <name evidence="1" type="ORF">CYMTET_9962</name>
</gene>
<accession>A0AAE0GQ79</accession>
<keyword evidence="2" id="KW-1185">Reference proteome</keyword>